<feature type="transmembrane region" description="Helical" evidence="5">
    <location>
        <begin position="698"/>
        <end position="718"/>
    </location>
</feature>
<keyword evidence="4 5" id="KW-0472">Membrane</keyword>
<evidence type="ECO:0000256" key="1">
    <source>
        <dbReference type="ARBA" id="ARBA00004141"/>
    </source>
</evidence>
<gene>
    <name evidence="6" type="ORF">FC34_GL001229</name>
</gene>
<dbReference type="PANTHER" id="PTHR43077:SF5">
    <property type="entry name" value="PHAGE INFECTION PROTEIN"/>
    <property type="match status" value="1"/>
</dbReference>
<reference evidence="6 7" key="1">
    <citation type="journal article" date="2015" name="Genome Announc.">
        <title>Expanding the biotechnology potential of lactobacilli through comparative genomics of 213 strains and associated genera.</title>
        <authorList>
            <person name="Sun Z."/>
            <person name="Harris H.M."/>
            <person name="McCann A."/>
            <person name="Guo C."/>
            <person name="Argimon S."/>
            <person name="Zhang W."/>
            <person name="Yang X."/>
            <person name="Jeffery I.B."/>
            <person name="Cooney J.C."/>
            <person name="Kagawa T.F."/>
            <person name="Liu W."/>
            <person name="Song Y."/>
            <person name="Salvetti E."/>
            <person name="Wrobel A."/>
            <person name="Rasinkangas P."/>
            <person name="Parkhill J."/>
            <person name="Rea M.C."/>
            <person name="O'Sullivan O."/>
            <person name="Ritari J."/>
            <person name="Douillard F.P."/>
            <person name="Paul Ross R."/>
            <person name="Yang R."/>
            <person name="Briner A.E."/>
            <person name="Felis G.E."/>
            <person name="de Vos W.M."/>
            <person name="Barrangou R."/>
            <person name="Klaenhammer T.R."/>
            <person name="Caufield P.W."/>
            <person name="Cui Y."/>
            <person name="Zhang H."/>
            <person name="O'Toole P.W."/>
        </authorList>
    </citation>
    <scope>NUCLEOTIDE SEQUENCE [LARGE SCALE GENOMIC DNA]</scope>
    <source>
        <strain evidence="6 7">DSM 23927</strain>
    </source>
</reference>
<feature type="transmembrane region" description="Helical" evidence="5">
    <location>
        <begin position="12"/>
        <end position="38"/>
    </location>
</feature>
<dbReference type="InterPro" id="IPR017500">
    <property type="entry name" value="Phage_infect_YhgE_N"/>
</dbReference>
<protein>
    <submittedName>
        <fullName evidence="6">Integral membrane protein</fullName>
    </submittedName>
</protein>
<dbReference type="RefSeq" id="WP_057894506.1">
    <property type="nucleotide sequence ID" value="NZ_AYZQ01000002.1"/>
</dbReference>
<keyword evidence="3 5" id="KW-1133">Transmembrane helix</keyword>
<evidence type="ECO:0000256" key="2">
    <source>
        <dbReference type="ARBA" id="ARBA00022692"/>
    </source>
</evidence>
<dbReference type="NCBIfam" id="TIGR03061">
    <property type="entry name" value="pip_yhgE_Nterm"/>
    <property type="match status" value="1"/>
</dbReference>
<comment type="caution">
    <text evidence="6">The sequence shown here is derived from an EMBL/GenBank/DDBJ whole genome shotgun (WGS) entry which is preliminary data.</text>
</comment>
<evidence type="ECO:0000256" key="5">
    <source>
        <dbReference type="SAM" id="Phobius"/>
    </source>
</evidence>
<comment type="subcellular location">
    <subcellularLocation>
        <location evidence="1">Membrane</location>
        <topology evidence="1">Multi-pass membrane protein</topology>
    </subcellularLocation>
</comment>
<evidence type="ECO:0000256" key="3">
    <source>
        <dbReference type="ARBA" id="ARBA00022989"/>
    </source>
</evidence>
<organism evidence="6 7">
    <name type="scientific">Lacticaseibacillus brantae DSM 23927</name>
    <dbReference type="NCBI Taxonomy" id="1423727"/>
    <lineage>
        <taxon>Bacteria</taxon>
        <taxon>Bacillati</taxon>
        <taxon>Bacillota</taxon>
        <taxon>Bacilli</taxon>
        <taxon>Lactobacillales</taxon>
        <taxon>Lactobacillaceae</taxon>
        <taxon>Lacticaseibacillus</taxon>
    </lineage>
</organism>
<dbReference type="NCBIfam" id="TIGR03057">
    <property type="entry name" value="xxxLxxG_by_4"/>
    <property type="match status" value="4"/>
</dbReference>
<dbReference type="InterPro" id="IPR051328">
    <property type="entry name" value="T7SS_ABC-Transporter"/>
</dbReference>
<evidence type="ECO:0000256" key="4">
    <source>
        <dbReference type="ARBA" id="ARBA00023136"/>
    </source>
</evidence>
<proteinExistence type="predicted"/>
<keyword evidence="7" id="KW-1185">Reference proteome</keyword>
<dbReference type="GO" id="GO:0016020">
    <property type="term" value="C:membrane"/>
    <property type="evidence" value="ECO:0007669"/>
    <property type="project" value="UniProtKB-SubCell"/>
</dbReference>
<dbReference type="Proteomes" id="UP000051672">
    <property type="component" value="Unassembled WGS sequence"/>
</dbReference>
<dbReference type="PANTHER" id="PTHR43077">
    <property type="entry name" value="TRANSPORT PERMEASE YVFS-RELATED"/>
    <property type="match status" value="1"/>
</dbReference>
<evidence type="ECO:0000313" key="6">
    <source>
        <dbReference type="EMBL" id="KRM72244.1"/>
    </source>
</evidence>
<feature type="transmembrane region" description="Helical" evidence="5">
    <location>
        <begin position="750"/>
        <end position="770"/>
    </location>
</feature>
<accession>A0A0R2B2P9</accession>
<evidence type="ECO:0000313" key="7">
    <source>
        <dbReference type="Proteomes" id="UP000051672"/>
    </source>
</evidence>
<keyword evidence="2 5" id="KW-0812">Transmembrane</keyword>
<dbReference type="OrthoDB" id="9811483at2"/>
<dbReference type="NCBIfam" id="TIGR03062">
    <property type="entry name" value="pip_yhgE_Cterm"/>
    <property type="match status" value="1"/>
</dbReference>
<dbReference type="InterPro" id="IPR017501">
    <property type="entry name" value="Phage_infect_YhgE_C"/>
</dbReference>
<dbReference type="EMBL" id="AYZQ01000002">
    <property type="protein sequence ID" value="KRM72244.1"/>
    <property type="molecule type" value="Genomic_DNA"/>
</dbReference>
<feature type="transmembrane region" description="Helical" evidence="5">
    <location>
        <begin position="671"/>
        <end position="691"/>
    </location>
</feature>
<dbReference type="InterPro" id="IPR023908">
    <property type="entry name" value="xxxLxxG_rpt"/>
</dbReference>
<sequence length="799" mass="83074">MLKIEWHDLLRNKFMIAILFIISLIPAIYAVTFLSSMWDPYGRVDQLPVAIVNHDQPASMNGQTLTLGDKLETNLVNSKSLDFKAVDAKKAADGLKSGKYYAVYTIPANFSKNATTLLDKNPKQMQLSMKISSGQSFIAGKIASGAGTSIQSKLNGQIASQYSQVLVEAVTKLENGMTTAGQATTKLAAGAKQVDTGAQTLTTNLNKLADGSLTLENGSKTLSTGIGAYVAAVVQAQAGSQQVASGLNTVNAKLPALSNGLGQLQSGSQSLSAGLNQSASGSQQVYQGATTLNTGLQSLSQGSNQLAQQSAVFSQQLTTFANQLKQSGSNTQLQNVIQQLQTAVAGLSDSTADQNVIAALDAKGKELGLTADQLSSLEATTQTQLAKTQKQQLAAIAPLLTQLQQGLSQAQNPELASALTALTNGANQLTAANQSLATNSAKLAEGSQSLQSGTAALNGAASQLTQGANQLASGISSALPQVSTLTSGVNQLATGANSLNTGLSTIVNKGGQLSDGASQLQSGLATATTGSQQLADGTQSLTSGTAQVASGNQTLANKLNGTSLPSLHYTSKQSKAFASPIALKSVEQDKVPNNGTGMAPYMLGVSLFVCSLAVNLMYDSFTPHKRPKNGFGWFIGKTLIMDGVAALAATIAVFALKLVDGFAPINLLGTWGLAVLTAVTFMSIVTWLNLVLGRAGSFFAMILLVLQLGGSGGTYPIILSNGFFQAIHPYLPLSYTVEGFRQTMMIGNSAWGSVAVLLGFFLVFSLLEVLHYQRLLNKMNDVDFTDPVAVAAFDHKLPA</sequence>
<dbReference type="Gene3D" id="3.40.1710.10">
    <property type="entry name" value="abc type-2 transporter like domain"/>
    <property type="match status" value="1"/>
</dbReference>
<feature type="transmembrane region" description="Helical" evidence="5">
    <location>
        <begin position="598"/>
        <end position="618"/>
    </location>
</feature>
<dbReference type="STRING" id="1423727.FC34_GL001229"/>
<dbReference type="PATRIC" id="fig|1423727.3.peg.1249"/>
<dbReference type="AlphaFoldDB" id="A0A0R2B2P9"/>
<feature type="transmembrane region" description="Helical" evidence="5">
    <location>
        <begin position="639"/>
        <end position="659"/>
    </location>
</feature>
<name>A0A0R2B2P9_9LACO</name>